<feature type="transmembrane region" description="Helical" evidence="1">
    <location>
        <begin position="20"/>
        <end position="42"/>
    </location>
</feature>
<dbReference type="AlphaFoldDB" id="M5RUN1"/>
<keyword evidence="1" id="KW-1133">Transmembrane helix</keyword>
<evidence type="ECO:0000313" key="3">
    <source>
        <dbReference type="Proteomes" id="UP000011991"/>
    </source>
</evidence>
<sequence>MTTSWSHFTHGHWWQSVQANVGGFLLAIVACMVVLVSAACFINPRLDVMRYQKSAAITGLAIALITLCDWLVRLYR</sequence>
<comment type="caution">
    <text evidence="2">The sequence shown here is derived from an EMBL/GenBank/DDBJ whole genome shotgun (WGS) entry which is preliminary data.</text>
</comment>
<gene>
    <name evidence="2" type="ORF">RMSM_03966</name>
</gene>
<evidence type="ECO:0000313" key="2">
    <source>
        <dbReference type="EMBL" id="EMI19102.1"/>
    </source>
</evidence>
<name>M5RUN1_9BACT</name>
<accession>M5RUN1</accession>
<organism evidence="2 3">
    <name type="scientific">Rhodopirellula maiorica SM1</name>
    <dbReference type="NCBI Taxonomy" id="1265738"/>
    <lineage>
        <taxon>Bacteria</taxon>
        <taxon>Pseudomonadati</taxon>
        <taxon>Planctomycetota</taxon>
        <taxon>Planctomycetia</taxon>
        <taxon>Pirellulales</taxon>
        <taxon>Pirellulaceae</taxon>
        <taxon>Novipirellula</taxon>
    </lineage>
</organism>
<protein>
    <submittedName>
        <fullName evidence="2">Membrane protein</fullName>
    </submittedName>
</protein>
<dbReference type="EMBL" id="ANOG01000572">
    <property type="protein sequence ID" value="EMI19102.1"/>
    <property type="molecule type" value="Genomic_DNA"/>
</dbReference>
<keyword evidence="3" id="KW-1185">Reference proteome</keyword>
<reference evidence="2 3" key="1">
    <citation type="journal article" date="2013" name="Mar. Genomics">
        <title>Expression of sulfatases in Rhodopirellula baltica and the diversity of sulfatases in the genus Rhodopirellula.</title>
        <authorList>
            <person name="Wegner C.E."/>
            <person name="Richter-Heitmann T."/>
            <person name="Klindworth A."/>
            <person name="Klockow C."/>
            <person name="Richter M."/>
            <person name="Achstetter T."/>
            <person name="Glockner F.O."/>
            <person name="Harder J."/>
        </authorList>
    </citation>
    <scope>NUCLEOTIDE SEQUENCE [LARGE SCALE GENOMIC DNA]</scope>
    <source>
        <strain evidence="2 3">SM1</strain>
    </source>
</reference>
<keyword evidence="1" id="KW-0472">Membrane</keyword>
<proteinExistence type="predicted"/>
<dbReference type="PATRIC" id="fig|1265738.3.peg.3968"/>
<feature type="transmembrane region" description="Helical" evidence="1">
    <location>
        <begin position="54"/>
        <end position="72"/>
    </location>
</feature>
<keyword evidence="1" id="KW-0812">Transmembrane</keyword>
<dbReference type="Pfam" id="PF10825">
    <property type="entry name" value="DUF2752"/>
    <property type="match status" value="1"/>
</dbReference>
<evidence type="ECO:0000256" key="1">
    <source>
        <dbReference type="SAM" id="Phobius"/>
    </source>
</evidence>
<dbReference type="InterPro" id="IPR021215">
    <property type="entry name" value="DUF2752"/>
</dbReference>
<dbReference type="Proteomes" id="UP000011991">
    <property type="component" value="Unassembled WGS sequence"/>
</dbReference>